<sequence length="109" mass="11997">METWAYADLGAIVPGDPPVTVRYFDTHPHISSKECTTIIALHDTGWNARFGYRGARISSKTFGSWNPTDEGTKPPPGPPSGSVQEAVPRSHRSVWAQLSEAPPFRQVYC</sequence>
<dbReference type="InParanoid" id="A0A165H0R4"/>
<organism evidence="2 3">
    <name type="scientific">Calocera cornea HHB12733</name>
    <dbReference type="NCBI Taxonomy" id="1353952"/>
    <lineage>
        <taxon>Eukaryota</taxon>
        <taxon>Fungi</taxon>
        <taxon>Dikarya</taxon>
        <taxon>Basidiomycota</taxon>
        <taxon>Agaricomycotina</taxon>
        <taxon>Dacrymycetes</taxon>
        <taxon>Dacrymycetales</taxon>
        <taxon>Dacrymycetaceae</taxon>
        <taxon>Calocera</taxon>
    </lineage>
</organism>
<gene>
    <name evidence="2" type="ORF">CALCODRAFT_494633</name>
</gene>
<dbReference type="OrthoDB" id="5311491at2759"/>
<protein>
    <submittedName>
        <fullName evidence="2">Uncharacterized protein</fullName>
    </submittedName>
</protein>
<feature type="compositionally biased region" description="Polar residues" evidence="1">
    <location>
        <begin position="60"/>
        <end position="69"/>
    </location>
</feature>
<feature type="region of interest" description="Disordered" evidence="1">
    <location>
        <begin position="60"/>
        <end position="92"/>
    </location>
</feature>
<name>A0A165H0R4_9BASI</name>
<keyword evidence="3" id="KW-1185">Reference proteome</keyword>
<evidence type="ECO:0000313" key="3">
    <source>
        <dbReference type="Proteomes" id="UP000076842"/>
    </source>
</evidence>
<reference evidence="2 3" key="1">
    <citation type="journal article" date="2016" name="Mol. Biol. Evol.">
        <title>Comparative Genomics of Early-Diverging Mushroom-Forming Fungi Provides Insights into the Origins of Lignocellulose Decay Capabilities.</title>
        <authorList>
            <person name="Nagy L.G."/>
            <person name="Riley R."/>
            <person name="Tritt A."/>
            <person name="Adam C."/>
            <person name="Daum C."/>
            <person name="Floudas D."/>
            <person name="Sun H."/>
            <person name="Yadav J.S."/>
            <person name="Pangilinan J."/>
            <person name="Larsson K.H."/>
            <person name="Matsuura K."/>
            <person name="Barry K."/>
            <person name="Labutti K."/>
            <person name="Kuo R."/>
            <person name="Ohm R.A."/>
            <person name="Bhattacharya S.S."/>
            <person name="Shirouzu T."/>
            <person name="Yoshinaga Y."/>
            <person name="Martin F.M."/>
            <person name="Grigoriev I.V."/>
            <person name="Hibbett D.S."/>
        </authorList>
    </citation>
    <scope>NUCLEOTIDE SEQUENCE [LARGE SCALE GENOMIC DNA]</scope>
    <source>
        <strain evidence="2 3">HHB12733</strain>
    </source>
</reference>
<dbReference type="EMBL" id="KV423948">
    <property type="protein sequence ID" value="KZT58722.1"/>
    <property type="molecule type" value="Genomic_DNA"/>
</dbReference>
<dbReference type="Proteomes" id="UP000076842">
    <property type="component" value="Unassembled WGS sequence"/>
</dbReference>
<dbReference type="AlphaFoldDB" id="A0A165H0R4"/>
<proteinExistence type="predicted"/>
<evidence type="ECO:0000313" key="2">
    <source>
        <dbReference type="EMBL" id="KZT58722.1"/>
    </source>
</evidence>
<accession>A0A165H0R4</accession>
<evidence type="ECO:0000256" key="1">
    <source>
        <dbReference type="SAM" id="MobiDB-lite"/>
    </source>
</evidence>